<dbReference type="EMBL" id="JAUEPR010000051">
    <property type="protein sequence ID" value="KAK0471428.1"/>
    <property type="molecule type" value="Genomic_DNA"/>
</dbReference>
<feature type="signal peptide" evidence="1">
    <location>
        <begin position="1"/>
        <end position="21"/>
    </location>
</feature>
<dbReference type="Gene3D" id="3.10.350.10">
    <property type="entry name" value="LysM domain"/>
    <property type="match status" value="1"/>
</dbReference>
<evidence type="ECO:0000313" key="4">
    <source>
        <dbReference type="EMBL" id="KAK0471428.1"/>
    </source>
</evidence>
<reference evidence="3" key="1">
    <citation type="submission" date="2023-06" db="EMBL/GenBank/DDBJ databases">
        <authorList>
            <consortium name="Lawrence Berkeley National Laboratory"/>
            <person name="Ahrendt S."/>
            <person name="Sahu N."/>
            <person name="Indic B."/>
            <person name="Wong-Bajracharya J."/>
            <person name="Merenyi Z."/>
            <person name="Ke H.-M."/>
            <person name="Monk M."/>
            <person name="Kocsube S."/>
            <person name="Drula E."/>
            <person name="Lipzen A."/>
            <person name="Balint B."/>
            <person name="Henrissat B."/>
            <person name="Andreopoulos B."/>
            <person name="Martin F.M."/>
            <person name="Harder C.B."/>
            <person name="Rigling D."/>
            <person name="Ford K.L."/>
            <person name="Foster G.D."/>
            <person name="Pangilinan J."/>
            <person name="Papanicolaou A."/>
            <person name="Barry K."/>
            <person name="LaButti K."/>
            <person name="Viragh M."/>
            <person name="Koriabine M."/>
            <person name="Yan M."/>
            <person name="Riley R."/>
            <person name="Champramary S."/>
            <person name="Plett K.L."/>
            <person name="Tsai I.J."/>
            <person name="Slot J."/>
            <person name="Sipos G."/>
            <person name="Plett J."/>
            <person name="Nagy L.G."/>
            <person name="Grigoriev I.V."/>
        </authorList>
    </citation>
    <scope>NUCLEOTIDE SEQUENCE</scope>
    <source>
        <strain evidence="3">ICMP 16352</strain>
    </source>
</reference>
<dbReference type="CDD" id="cd00118">
    <property type="entry name" value="LysM"/>
    <property type="match status" value="1"/>
</dbReference>
<evidence type="ECO:0000313" key="3">
    <source>
        <dbReference type="EMBL" id="KAK0471427.1"/>
    </source>
</evidence>
<proteinExistence type="predicted"/>
<dbReference type="Pfam" id="PF01476">
    <property type="entry name" value="LysM"/>
    <property type="match status" value="1"/>
</dbReference>
<protein>
    <recommendedName>
        <fullName evidence="2">LysM domain-containing protein</fullName>
    </recommendedName>
</protein>
<evidence type="ECO:0000313" key="5">
    <source>
        <dbReference type="Proteomes" id="UP001175227"/>
    </source>
</evidence>
<evidence type="ECO:0000256" key="1">
    <source>
        <dbReference type="SAM" id="SignalP"/>
    </source>
</evidence>
<comment type="caution">
    <text evidence="3">The sequence shown here is derived from an EMBL/GenBank/DDBJ whole genome shotgun (WGS) entry which is preliminary data.</text>
</comment>
<dbReference type="PROSITE" id="PS51782">
    <property type="entry name" value="LYSM"/>
    <property type="match status" value="1"/>
</dbReference>
<dbReference type="SMART" id="SM00257">
    <property type="entry name" value="LysM"/>
    <property type="match status" value="1"/>
</dbReference>
<keyword evidence="1" id="KW-0732">Signal</keyword>
<dbReference type="AlphaFoldDB" id="A0AA39NT74"/>
<accession>A0AA39NT74</accession>
<feature type="chain" id="PRO_5041589165" description="LysM domain-containing protein" evidence="1">
    <location>
        <begin position="22"/>
        <end position="77"/>
    </location>
</feature>
<dbReference type="InterPro" id="IPR018392">
    <property type="entry name" value="LysM"/>
</dbReference>
<keyword evidence="5" id="KW-1185">Reference proteome</keyword>
<dbReference type="Proteomes" id="UP001175227">
    <property type="component" value="Unassembled WGS sequence"/>
</dbReference>
<feature type="domain" description="LysM" evidence="2">
    <location>
        <begin position="30"/>
        <end position="74"/>
    </location>
</feature>
<gene>
    <name evidence="4" type="ORF">IW261DRAFT_1572123</name>
    <name evidence="3" type="ORF">IW261DRAFT_899627</name>
</gene>
<name>A0AA39NT74_9AGAR</name>
<dbReference type="SUPFAM" id="SSF54106">
    <property type="entry name" value="LysM domain"/>
    <property type="match status" value="1"/>
</dbReference>
<organism evidence="3 5">
    <name type="scientific">Armillaria novae-zelandiae</name>
    <dbReference type="NCBI Taxonomy" id="153914"/>
    <lineage>
        <taxon>Eukaryota</taxon>
        <taxon>Fungi</taxon>
        <taxon>Dikarya</taxon>
        <taxon>Basidiomycota</taxon>
        <taxon>Agaricomycotina</taxon>
        <taxon>Agaricomycetes</taxon>
        <taxon>Agaricomycetidae</taxon>
        <taxon>Agaricales</taxon>
        <taxon>Marasmiineae</taxon>
        <taxon>Physalacriaceae</taxon>
        <taxon>Armillaria</taxon>
    </lineage>
</organism>
<dbReference type="InterPro" id="IPR036779">
    <property type="entry name" value="LysM_dom_sf"/>
</dbReference>
<evidence type="ECO:0000259" key="2">
    <source>
        <dbReference type="PROSITE" id="PS51782"/>
    </source>
</evidence>
<sequence length="77" mass="7905">MFSRTFTFIALIAATVIGVNAACDSGLPGYTHIVVSGDTCFAIATQGGIDVARLQSANPGINCNGLFIGQRVCVPSN</sequence>
<dbReference type="EMBL" id="JAUEPR010000051">
    <property type="protein sequence ID" value="KAK0471427.1"/>
    <property type="molecule type" value="Genomic_DNA"/>
</dbReference>